<dbReference type="Pfam" id="PF00089">
    <property type="entry name" value="Trypsin"/>
    <property type="match status" value="1"/>
</dbReference>
<organism evidence="7">
    <name type="scientific">Skeletonema marinoi</name>
    <dbReference type="NCBI Taxonomy" id="267567"/>
    <lineage>
        <taxon>Eukaryota</taxon>
        <taxon>Sar</taxon>
        <taxon>Stramenopiles</taxon>
        <taxon>Ochrophyta</taxon>
        <taxon>Bacillariophyta</taxon>
        <taxon>Coscinodiscophyceae</taxon>
        <taxon>Thalassiosirophycidae</taxon>
        <taxon>Thalassiosirales</taxon>
        <taxon>Skeletonemataceae</taxon>
        <taxon>Skeletonema</taxon>
        <taxon>Skeletonema marinoi-dohrnii complex</taxon>
    </lineage>
</organism>
<dbReference type="InterPro" id="IPR001314">
    <property type="entry name" value="Peptidase_S1A"/>
</dbReference>
<keyword evidence="3" id="KW-1015">Disulfide bond</keyword>
<dbReference type="SMART" id="SM00020">
    <property type="entry name" value="Tryp_SPc"/>
    <property type="match status" value="1"/>
</dbReference>
<sequence>MKTSSVLLIAHFFALSAEARLWKNTSRDLQENRSGDGGGAEASTRIINGDVAEEDRFSFAVSLQTSGHFCGGSLIAKDMVLSAAHCAYDEGTPNYDAVIKQHDHSEWYDQDRDRVDAVREYIHPNYSENTNNFDVMVVKLARPTRANVATVKLNSSNSKPSPNASVTVVGWGITQTGNTSDELKEVEVKVASQASCRSSYGFNKITDTMLCAADPNEDSCQGDSGGPLFLKGENASEDEQVGIVSWGYGCADSNYPGVYVRVSAVHDFIKGIVCDHSQDEDARSRFQCISGSSISGSSITPSPTPDSTVAATDDLDYYDDFIVDEDDDWWNSWTNTVSNWWDSWLN</sequence>
<dbReference type="InterPro" id="IPR033116">
    <property type="entry name" value="TRYPSIN_SER"/>
</dbReference>
<dbReference type="InterPro" id="IPR043504">
    <property type="entry name" value="Peptidase_S1_PA_chymotrypsin"/>
</dbReference>
<evidence type="ECO:0000256" key="2">
    <source>
        <dbReference type="ARBA" id="ARBA00023026"/>
    </source>
</evidence>
<dbReference type="CDD" id="cd00190">
    <property type="entry name" value="Tryp_SPc"/>
    <property type="match status" value="1"/>
</dbReference>
<accession>A0A7S2K8U1</accession>
<dbReference type="PROSITE" id="PS00134">
    <property type="entry name" value="TRYPSIN_HIS"/>
    <property type="match status" value="1"/>
</dbReference>
<evidence type="ECO:0000256" key="5">
    <source>
        <dbReference type="SAM" id="SignalP"/>
    </source>
</evidence>
<dbReference type="InterPro" id="IPR009003">
    <property type="entry name" value="Peptidase_S1_PA"/>
</dbReference>
<dbReference type="AlphaFoldDB" id="A0A7S2K8U1"/>
<keyword evidence="4" id="KW-0720">Serine protease</keyword>
<protein>
    <recommendedName>
        <fullName evidence="6">Peptidase S1 domain-containing protein</fullName>
    </recommendedName>
</protein>
<dbReference type="SUPFAM" id="SSF50494">
    <property type="entry name" value="Trypsin-like serine proteases"/>
    <property type="match status" value="1"/>
</dbReference>
<dbReference type="PROSITE" id="PS00135">
    <property type="entry name" value="TRYPSIN_SER"/>
    <property type="match status" value="1"/>
</dbReference>
<evidence type="ECO:0000256" key="4">
    <source>
        <dbReference type="RuleBase" id="RU363034"/>
    </source>
</evidence>
<gene>
    <name evidence="7" type="ORF">SMAR0320_LOCUS93</name>
</gene>
<name>A0A7S2K8U1_9STRA</name>
<evidence type="ECO:0000256" key="3">
    <source>
        <dbReference type="ARBA" id="ARBA00023157"/>
    </source>
</evidence>
<dbReference type="PANTHER" id="PTHR24276:SF91">
    <property type="entry name" value="AT26814P-RELATED"/>
    <property type="match status" value="1"/>
</dbReference>
<feature type="domain" description="Peptidase S1" evidence="6">
    <location>
        <begin position="46"/>
        <end position="274"/>
    </location>
</feature>
<dbReference type="FunFam" id="2.40.10.10:FF:000002">
    <property type="entry name" value="Transmembrane protease serine"/>
    <property type="match status" value="1"/>
</dbReference>
<feature type="chain" id="PRO_5031562420" description="Peptidase S1 domain-containing protein" evidence="5">
    <location>
        <begin position="20"/>
        <end position="346"/>
    </location>
</feature>
<keyword evidence="5" id="KW-0732">Signal</keyword>
<dbReference type="InterPro" id="IPR018114">
    <property type="entry name" value="TRYPSIN_HIS"/>
</dbReference>
<reference evidence="7" key="1">
    <citation type="submission" date="2021-01" db="EMBL/GenBank/DDBJ databases">
        <authorList>
            <person name="Corre E."/>
            <person name="Pelletier E."/>
            <person name="Niang G."/>
            <person name="Scheremetjew M."/>
            <person name="Finn R."/>
            <person name="Kale V."/>
            <person name="Holt S."/>
            <person name="Cochrane G."/>
            <person name="Meng A."/>
            <person name="Brown T."/>
            <person name="Cohen L."/>
        </authorList>
    </citation>
    <scope>NUCLEOTIDE SEQUENCE</scope>
    <source>
        <strain evidence="7">SM1012Den-03</strain>
    </source>
</reference>
<comment type="similarity">
    <text evidence="1">Belongs to the peptidase S1 family.</text>
</comment>
<dbReference type="InterPro" id="IPR001254">
    <property type="entry name" value="Trypsin_dom"/>
</dbReference>
<dbReference type="Gene3D" id="2.40.10.10">
    <property type="entry name" value="Trypsin-like serine proteases"/>
    <property type="match status" value="1"/>
</dbReference>
<dbReference type="EMBL" id="HBGZ01000143">
    <property type="protein sequence ID" value="CAD9569683.1"/>
    <property type="molecule type" value="Transcribed_RNA"/>
</dbReference>
<keyword evidence="2" id="KW-0843">Virulence</keyword>
<keyword evidence="4" id="KW-0645">Protease</keyword>
<dbReference type="PROSITE" id="PS50240">
    <property type="entry name" value="TRYPSIN_DOM"/>
    <property type="match status" value="1"/>
</dbReference>
<dbReference type="InterPro" id="IPR050430">
    <property type="entry name" value="Peptidase_S1"/>
</dbReference>
<dbReference type="GO" id="GO:0004252">
    <property type="term" value="F:serine-type endopeptidase activity"/>
    <property type="evidence" value="ECO:0007669"/>
    <property type="project" value="InterPro"/>
</dbReference>
<feature type="signal peptide" evidence="5">
    <location>
        <begin position="1"/>
        <end position="19"/>
    </location>
</feature>
<dbReference type="GO" id="GO:0006508">
    <property type="term" value="P:proteolysis"/>
    <property type="evidence" value="ECO:0007669"/>
    <property type="project" value="UniProtKB-KW"/>
</dbReference>
<evidence type="ECO:0000313" key="7">
    <source>
        <dbReference type="EMBL" id="CAD9569683.1"/>
    </source>
</evidence>
<dbReference type="PANTHER" id="PTHR24276">
    <property type="entry name" value="POLYSERASE-RELATED"/>
    <property type="match status" value="1"/>
</dbReference>
<proteinExistence type="inferred from homology"/>
<dbReference type="PRINTS" id="PR00722">
    <property type="entry name" value="CHYMOTRYPSIN"/>
</dbReference>
<evidence type="ECO:0000259" key="6">
    <source>
        <dbReference type="PROSITE" id="PS50240"/>
    </source>
</evidence>
<evidence type="ECO:0000256" key="1">
    <source>
        <dbReference type="ARBA" id="ARBA00007664"/>
    </source>
</evidence>
<keyword evidence="4" id="KW-0378">Hydrolase</keyword>